<dbReference type="EMBL" id="KN558502">
    <property type="protein sequence ID" value="KHJ87121.1"/>
    <property type="molecule type" value="Genomic_DNA"/>
</dbReference>
<comment type="subcellular location">
    <subcellularLocation>
        <location evidence="1">Membrane</location>
    </subcellularLocation>
</comment>
<dbReference type="InterPro" id="IPR028082">
    <property type="entry name" value="Peripla_BP_I"/>
</dbReference>
<dbReference type="GO" id="GO:0017046">
    <property type="term" value="F:peptide hormone binding"/>
    <property type="evidence" value="ECO:0007669"/>
    <property type="project" value="TreeGrafter"/>
</dbReference>
<feature type="domain" description="Receptor ligand binding region" evidence="5">
    <location>
        <begin position="26"/>
        <end position="167"/>
    </location>
</feature>
<evidence type="ECO:0000256" key="1">
    <source>
        <dbReference type="ARBA" id="ARBA00004370"/>
    </source>
</evidence>
<keyword evidence="3" id="KW-1133">Transmembrane helix</keyword>
<dbReference type="GO" id="GO:0016020">
    <property type="term" value="C:membrane"/>
    <property type="evidence" value="ECO:0007669"/>
    <property type="project" value="UniProtKB-SubCell"/>
</dbReference>
<protein>
    <recommendedName>
        <fullName evidence="5">Receptor ligand binding region domain-containing protein</fullName>
    </recommendedName>
</protein>
<dbReference type="Pfam" id="PF01094">
    <property type="entry name" value="ANF_receptor"/>
    <property type="match status" value="1"/>
</dbReference>
<evidence type="ECO:0000256" key="4">
    <source>
        <dbReference type="ARBA" id="ARBA00023136"/>
    </source>
</evidence>
<reference evidence="6 7" key="1">
    <citation type="submission" date="2014-03" db="EMBL/GenBank/DDBJ databases">
        <title>Draft genome of the hookworm Oesophagostomum dentatum.</title>
        <authorList>
            <person name="Mitreva M."/>
        </authorList>
    </citation>
    <scope>NUCLEOTIDE SEQUENCE [LARGE SCALE GENOMIC DNA]</scope>
    <source>
        <strain evidence="6 7">OD-Hann</strain>
    </source>
</reference>
<dbReference type="Proteomes" id="UP000053660">
    <property type="component" value="Unassembled WGS sequence"/>
</dbReference>
<dbReference type="PANTHER" id="PTHR44755:SF8">
    <property type="entry name" value="RECEPTOR LIGAND BINDING REGION DOMAIN-CONTAINING PROTEIN"/>
    <property type="match status" value="1"/>
</dbReference>
<accession>A0A0B1STB9</accession>
<evidence type="ECO:0000256" key="2">
    <source>
        <dbReference type="ARBA" id="ARBA00022692"/>
    </source>
</evidence>
<keyword evidence="4" id="KW-0472">Membrane</keyword>
<evidence type="ECO:0000259" key="5">
    <source>
        <dbReference type="Pfam" id="PF01094"/>
    </source>
</evidence>
<dbReference type="PANTHER" id="PTHR44755">
    <property type="entry name" value="NATRIURETIC PEPTIDE RECEPTOR 3-RELATED"/>
    <property type="match status" value="1"/>
</dbReference>
<proteinExistence type="predicted"/>
<dbReference type="InterPro" id="IPR052612">
    <property type="entry name" value="ANP_Clearance_Receptor"/>
</dbReference>
<dbReference type="AlphaFoldDB" id="A0A0B1STB9"/>
<sequence>MRVGHSFSVAIHKCYAEFIGWKQTAGAVGVAWDKIQNDGILPGYDTLKLELPELPDKFILYFFSLTWVLSDCIESTDAGSLIEYVEQGADVVLGPACSASAVISGTVAKYYDFPIVVWAGMFFSTLLNNDDYPTVMASTWSSINQARTLTRLFQKYHWNNIAVVYYAARSEMLPRCSLIISDLEVI</sequence>
<evidence type="ECO:0000313" key="6">
    <source>
        <dbReference type="EMBL" id="KHJ87121.1"/>
    </source>
</evidence>
<dbReference type="GO" id="GO:0038023">
    <property type="term" value="F:signaling receptor activity"/>
    <property type="evidence" value="ECO:0007669"/>
    <property type="project" value="TreeGrafter"/>
</dbReference>
<dbReference type="InterPro" id="IPR001828">
    <property type="entry name" value="ANF_lig-bd_rcpt"/>
</dbReference>
<evidence type="ECO:0000313" key="7">
    <source>
        <dbReference type="Proteomes" id="UP000053660"/>
    </source>
</evidence>
<name>A0A0B1STB9_OESDE</name>
<keyword evidence="7" id="KW-1185">Reference proteome</keyword>
<organism evidence="6 7">
    <name type="scientific">Oesophagostomum dentatum</name>
    <name type="common">Nodular worm</name>
    <dbReference type="NCBI Taxonomy" id="61180"/>
    <lineage>
        <taxon>Eukaryota</taxon>
        <taxon>Metazoa</taxon>
        <taxon>Ecdysozoa</taxon>
        <taxon>Nematoda</taxon>
        <taxon>Chromadorea</taxon>
        <taxon>Rhabditida</taxon>
        <taxon>Rhabditina</taxon>
        <taxon>Rhabditomorpha</taxon>
        <taxon>Strongyloidea</taxon>
        <taxon>Strongylidae</taxon>
        <taxon>Oesophagostomum</taxon>
    </lineage>
</organism>
<dbReference type="OrthoDB" id="5867643at2759"/>
<dbReference type="SUPFAM" id="SSF53822">
    <property type="entry name" value="Periplasmic binding protein-like I"/>
    <property type="match status" value="1"/>
</dbReference>
<dbReference type="Gene3D" id="3.40.50.2300">
    <property type="match status" value="1"/>
</dbReference>
<dbReference type="GO" id="GO:0007165">
    <property type="term" value="P:signal transduction"/>
    <property type="evidence" value="ECO:0007669"/>
    <property type="project" value="TreeGrafter"/>
</dbReference>
<evidence type="ECO:0000256" key="3">
    <source>
        <dbReference type="ARBA" id="ARBA00022989"/>
    </source>
</evidence>
<keyword evidence="2" id="KW-0812">Transmembrane</keyword>
<gene>
    <name evidence="6" type="ORF">OESDEN_13109</name>
</gene>